<feature type="region of interest" description="Disordered" evidence="1">
    <location>
        <begin position="65"/>
        <end position="131"/>
    </location>
</feature>
<comment type="caution">
    <text evidence="2">The sequence shown here is derived from an EMBL/GenBank/DDBJ whole genome shotgun (WGS) entry which is preliminary data.</text>
</comment>
<dbReference type="EMBL" id="ML986728">
    <property type="protein sequence ID" value="KAF2258912.1"/>
    <property type="molecule type" value="Genomic_DNA"/>
</dbReference>
<dbReference type="AlphaFoldDB" id="A0A9P4MY61"/>
<proteinExistence type="predicted"/>
<feature type="compositionally biased region" description="Basic residues" evidence="1">
    <location>
        <begin position="120"/>
        <end position="131"/>
    </location>
</feature>
<dbReference type="OrthoDB" id="4155163at2759"/>
<reference evidence="3" key="1">
    <citation type="journal article" date="2020" name="Stud. Mycol.">
        <title>101 Dothideomycetes genomes: A test case for predicting lifestyles and emergence of pathogens.</title>
        <authorList>
            <person name="Haridas S."/>
            <person name="Albert R."/>
            <person name="Binder M."/>
            <person name="Bloem J."/>
            <person name="LaButti K."/>
            <person name="Salamov A."/>
            <person name="Andreopoulos B."/>
            <person name="Baker S."/>
            <person name="Barry K."/>
            <person name="Bills G."/>
            <person name="Bluhm B."/>
            <person name="Cannon C."/>
            <person name="Castanera R."/>
            <person name="Culley D."/>
            <person name="Daum C."/>
            <person name="Ezra D."/>
            <person name="Gonzalez J."/>
            <person name="Henrissat B."/>
            <person name="Kuo A."/>
            <person name="Liang C."/>
            <person name="Lipzen A."/>
            <person name="Lutzoni F."/>
            <person name="Magnuson J."/>
            <person name="Mondo S."/>
            <person name="Nolan M."/>
            <person name="Ohm R."/>
            <person name="Pangilinan J."/>
            <person name="Park H.-J."/>
            <person name="Ramirez L."/>
            <person name="Alfaro M."/>
            <person name="Sun H."/>
            <person name="Tritt A."/>
            <person name="Yoshinaga Y."/>
            <person name="Zwiers L.-H."/>
            <person name="Turgeon B."/>
            <person name="Goodwin S."/>
            <person name="Spatafora J."/>
            <person name="Crous P."/>
            <person name="Grigoriev I."/>
        </authorList>
    </citation>
    <scope>NUCLEOTIDE SEQUENCE [LARGE SCALE GENOMIC DNA]</scope>
    <source>
        <strain evidence="3">CBS 304.66</strain>
    </source>
</reference>
<accession>A0A9P4MY61</accession>
<feature type="compositionally biased region" description="Acidic residues" evidence="1">
    <location>
        <begin position="73"/>
        <end position="89"/>
    </location>
</feature>
<organism evidence="2 3">
    <name type="scientific">Lojkania enalia</name>
    <dbReference type="NCBI Taxonomy" id="147567"/>
    <lineage>
        <taxon>Eukaryota</taxon>
        <taxon>Fungi</taxon>
        <taxon>Dikarya</taxon>
        <taxon>Ascomycota</taxon>
        <taxon>Pezizomycotina</taxon>
        <taxon>Dothideomycetes</taxon>
        <taxon>Pleosporomycetidae</taxon>
        <taxon>Pleosporales</taxon>
        <taxon>Pleosporales incertae sedis</taxon>
        <taxon>Lojkania</taxon>
    </lineage>
</organism>
<gene>
    <name evidence="2" type="ORF">CC78DRAFT_586545</name>
</gene>
<name>A0A9P4MY61_9PLEO</name>
<feature type="compositionally biased region" description="Basic and acidic residues" evidence="1">
    <location>
        <begin position="100"/>
        <end position="110"/>
    </location>
</feature>
<protein>
    <submittedName>
        <fullName evidence="2">Uncharacterized protein</fullName>
    </submittedName>
</protein>
<keyword evidence="3" id="KW-1185">Reference proteome</keyword>
<sequence length="180" mass="20384">MSGSTKVDMAAIATSSVITADQLMRALEASHEGKERHAKKHLGYAVVGAAVALGAYELLRRDEQNKKGRKDDDEYDDERDVIVYDDYDDDRSPRRHHRHRYEDEGRERDVVVSPRSGSRSGRHRSSSRHKRRLAEEIVGMYALGQEMMGHKKHHIPHLVAEALGAIGAYKDISEHIEGME</sequence>
<evidence type="ECO:0000313" key="2">
    <source>
        <dbReference type="EMBL" id="KAF2258912.1"/>
    </source>
</evidence>
<dbReference type="Proteomes" id="UP000800093">
    <property type="component" value="Unassembled WGS sequence"/>
</dbReference>
<evidence type="ECO:0000256" key="1">
    <source>
        <dbReference type="SAM" id="MobiDB-lite"/>
    </source>
</evidence>
<evidence type="ECO:0000313" key="3">
    <source>
        <dbReference type="Proteomes" id="UP000800093"/>
    </source>
</evidence>